<dbReference type="PROSITE" id="PS51257">
    <property type="entry name" value="PROKAR_LIPOPROTEIN"/>
    <property type="match status" value="1"/>
</dbReference>
<accession>A0A3G2L602</accession>
<name>A0A3G2L602_9FLAO</name>
<protein>
    <submittedName>
        <fullName evidence="2">Collagen-like protein</fullName>
    </submittedName>
</protein>
<keyword evidence="3" id="KW-1185">Reference proteome</keyword>
<evidence type="ECO:0000313" key="3">
    <source>
        <dbReference type="Proteomes" id="UP000276309"/>
    </source>
</evidence>
<evidence type="ECO:0000313" key="2">
    <source>
        <dbReference type="EMBL" id="AYN67591.1"/>
    </source>
</evidence>
<dbReference type="EMBL" id="CP032050">
    <property type="protein sequence ID" value="AYN67591.1"/>
    <property type="molecule type" value="Genomic_DNA"/>
</dbReference>
<dbReference type="AlphaFoldDB" id="A0A3G2L602"/>
<dbReference type="Proteomes" id="UP000276309">
    <property type="component" value="Chromosome"/>
</dbReference>
<organism evidence="2 3">
    <name type="scientific">Euzebyella marina</name>
    <dbReference type="NCBI Taxonomy" id="1761453"/>
    <lineage>
        <taxon>Bacteria</taxon>
        <taxon>Pseudomonadati</taxon>
        <taxon>Bacteroidota</taxon>
        <taxon>Flavobacteriia</taxon>
        <taxon>Flavobacteriales</taxon>
        <taxon>Flavobacteriaceae</taxon>
        <taxon>Euzebyella</taxon>
    </lineage>
</organism>
<gene>
    <name evidence="2" type="ORF">D1013_09545</name>
</gene>
<keyword evidence="2" id="KW-0176">Collagen</keyword>
<dbReference type="OrthoDB" id="679784at2"/>
<feature type="compositionally biased region" description="Low complexity" evidence="1">
    <location>
        <begin position="33"/>
        <end position="53"/>
    </location>
</feature>
<proteinExistence type="predicted"/>
<dbReference type="KEGG" id="emar:D1013_09545"/>
<evidence type="ECO:0000256" key="1">
    <source>
        <dbReference type="SAM" id="MobiDB-lite"/>
    </source>
</evidence>
<dbReference type="RefSeq" id="WP_121848607.1">
    <property type="nucleotide sequence ID" value="NZ_CP032050.1"/>
</dbReference>
<sequence length="183" mass="20157">MKIMKFCILLHFVLGSVLISCEKEGPEGPVGPEGPQGEQGVAGPQGEQGLQGESGEDGNANVISSDWFDVSWSTNPGTFGYHDQTATDITAQDLEDSVILVYFENSTYVYPLPMTWSATLTVNFAFQEGRIRIYYRTDTSSSAPEGRARYIIIPSSSVSSKAESLNYNKMTYQKLVDHFGLDY</sequence>
<reference evidence="2 3" key="1">
    <citation type="submission" date="2018-08" db="EMBL/GenBank/DDBJ databases">
        <title>The reduced genetic potential of extracellular carbohydrate catabolism in Euzebyella marina RN62, a Flavobacteriia bacterium isolated from the hadal water.</title>
        <authorList>
            <person name="Xue C."/>
        </authorList>
    </citation>
    <scope>NUCLEOTIDE SEQUENCE [LARGE SCALE GENOMIC DNA]</scope>
    <source>
        <strain evidence="2 3">RN62</strain>
    </source>
</reference>
<feature type="region of interest" description="Disordered" evidence="1">
    <location>
        <begin position="24"/>
        <end position="56"/>
    </location>
</feature>